<feature type="compositionally biased region" description="Pro residues" evidence="7">
    <location>
        <begin position="1798"/>
        <end position="1809"/>
    </location>
</feature>
<feature type="compositionally biased region" description="Polar residues" evidence="7">
    <location>
        <begin position="2130"/>
        <end position="2140"/>
    </location>
</feature>
<feature type="compositionally biased region" description="Low complexity" evidence="7">
    <location>
        <begin position="2300"/>
        <end position="2317"/>
    </location>
</feature>
<evidence type="ECO:0000313" key="10">
    <source>
        <dbReference type="Proteomes" id="UP000747399"/>
    </source>
</evidence>
<dbReference type="InterPro" id="IPR036849">
    <property type="entry name" value="Enolase-like_C_sf"/>
</dbReference>
<evidence type="ECO:0000256" key="5">
    <source>
        <dbReference type="ARBA" id="ARBA00023211"/>
    </source>
</evidence>
<name>A0A8J4AYR9_9CHLO</name>
<dbReference type="InterPro" id="IPR010196">
    <property type="entry name" value="OSB_synthase_MenC1"/>
</dbReference>
<dbReference type="Gene3D" id="3.40.50.970">
    <property type="match status" value="2"/>
</dbReference>
<feature type="region of interest" description="Disordered" evidence="7">
    <location>
        <begin position="2616"/>
        <end position="2637"/>
    </location>
</feature>
<dbReference type="InterPro" id="IPR029061">
    <property type="entry name" value="THDP-binding"/>
</dbReference>
<keyword evidence="3" id="KW-0460">Magnesium</keyword>
<protein>
    <recommendedName>
        <fullName evidence="8">Mandelate racemase/muconate lactonizing enzyme C-terminal domain-containing protein</fullName>
    </recommendedName>
</protein>
<dbReference type="InterPro" id="IPR005801">
    <property type="entry name" value="ADC_synthase"/>
</dbReference>
<accession>A0A8J4AYR9</accession>
<reference evidence="9" key="1">
    <citation type="journal article" date="2021" name="Proc. Natl. Acad. Sci. U.S.A.">
        <title>Three genomes in the algal genus Volvox reveal the fate of a haploid sex-determining region after a transition to homothallism.</title>
        <authorList>
            <person name="Yamamoto K."/>
            <person name="Hamaji T."/>
            <person name="Kawai-Toyooka H."/>
            <person name="Matsuzaki R."/>
            <person name="Takahashi F."/>
            <person name="Nishimura Y."/>
            <person name="Kawachi M."/>
            <person name="Noguchi H."/>
            <person name="Minakuchi Y."/>
            <person name="Umen J.G."/>
            <person name="Toyoda A."/>
            <person name="Nozaki H."/>
        </authorList>
    </citation>
    <scope>NUCLEOTIDE SEQUENCE</scope>
    <source>
        <strain evidence="9">NIES-3780</strain>
    </source>
</reference>
<dbReference type="Pfam" id="PF02776">
    <property type="entry name" value="TPP_enzyme_N"/>
    <property type="match status" value="1"/>
</dbReference>
<evidence type="ECO:0000256" key="7">
    <source>
        <dbReference type="SAM" id="MobiDB-lite"/>
    </source>
</evidence>
<dbReference type="SFLD" id="SFLDF00009">
    <property type="entry name" value="o-succinylbenzoate_synthase"/>
    <property type="match status" value="1"/>
</dbReference>
<feature type="compositionally biased region" description="Low complexity" evidence="7">
    <location>
        <begin position="1666"/>
        <end position="1681"/>
    </location>
</feature>
<feature type="domain" description="Mandelate racemase/muconate lactonizing enzyme C-terminal" evidence="8">
    <location>
        <begin position="1846"/>
        <end position="1945"/>
    </location>
</feature>
<dbReference type="GO" id="GO:0070204">
    <property type="term" value="F:2-succinyl-5-enolpyruvyl-6-hydroxy-3-cyclohexene-1-carboxylic-acid synthase activity"/>
    <property type="evidence" value="ECO:0007669"/>
    <property type="project" value="InterPro"/>
</dbReference>
<feature type="compositionally biased region" description="Gly residues" evidence="7">
    <location>
        <begin position="1975"/>
        <end position="1985"/>
    </location>
</feature>
<dbReference type="GO" id="GO:0000287">
    <property type="term" value="F:magnesium ion binding"/>
    <property type="evidence" value="ECO:0007669"/>
    <property type="project" value="InterPro"/>
</dbReference>
<dbReference type="Pfam" id="PF00561">
    <property type="entry name" value="Abhydrolase_1"/>
    <property type="match status" value="1"/>
</dbReference>
<dbReference type="Gene3D" id="3.40.50.1220">
    <property type="entry name" value="TPP-binding domain"/>
    <property type="match status" value="1"/>
</dbReference>
<feature type="compositionally biased region" description="Polar residues" evidence="7">
    <location>
        <begin position="801"/>
        <end position="815"/>
    </location>
</feature>
<dbReference type="Pfam" id="PF02775">
    <property type="entry name" value="TPP_enzyme_C"/>
    <property type="match status" value="1"/>
</dbReference>
<dbReference type="SUPFAM" id="SSF52518">
    <property type="entry name" value="Thiamin diphosphate-binding fold (THDP-binding)"/>
    <property type="match status" value="2"/>
</dbReference>
<feature type="region of interest" description="Disordered" evidence="7">
    <location>
        <begin position="2190"/>
        <end position="2216"/>
    </location>
</feature>
<feature type="region of interest" description="Disordered" evidence="7">
    <location>
        <begin position="61"/>
        <end position="109"/>
    </location>
</feature>
<keyword evidence="2" id="KW-0479">Metal-binding</keyword>
<dbReference type="CDD" id="cd02009">
    <property type="entry name" value="TPP_SHCHC_synthase"/>
    <property type="match status" value="1"/>
</dbReference>
<dbReference type="GO" id="GO:0009234">
    <property type="term" value="P:menaquinone biosynthetic process"/>
    <property type="evidence" value="ECO:0007669"/>
    <property type="project" value="InterPro"/>
</dbReference>
<feature type="region of interest" description="Disordered" evidence="7">
    <location>
        <begin position="1959"/>
        <end position="1985"/>
    </location>
</feature>
<dbReference type="PANTHER" id="PTHR42916:SF1">
    <property type="entry name" value="PROTEIN PHYLLO, CHLOROPLASTIC"/>
    <property type="match status" value="1"/>
</dbReference>
<dbReference type="SUPFAM" id="SSF54826">
    <property type="entry name" value="Enolase N-terminal domain-like"/>
    <property type="match status" value="1"/>
</dbReference>
<evidence type="ECO:0000256" key="6">
    <source>
        <dbReference type="ARBA" id="ARBA00023239"/>
    </source>
</evidence>
<dbReference type="EMBL" id="BNCO01000008">
    <property type="protein sequence ID" value="GIL50276.1"/>
    <property type="molecule type" value="Genomic_DNA"/>
</dbReference>
<feature type="region of interest" description="Disordered" evidence="7">
    <location>
        <begin position="2562"/>
        <end position="2599"/>
    </location>
</feature>
<feature type="region of interest" description="Disordered" evidence="7">
    <location>
        <begin position="1663"/>
        <end position="1682"/>
    </location>
</feature>
<sequence>MTLGSSTHVLGFPTNIGHSTTPSYLITKRPAPIRSSIWRPALHAGRRSLRRVTAALPYTVTADSSHGSGNPSVTGTATGTHSGSESPDPNLVSRKFPSHPIAAAGSSDAAGLSASGSVFRSTGNGGSNHGDGAATIQMRPTDQVPDRLPPSAVPEMLLLPVAVCKTITLSPQATLADGVLALLRRLPSAVAAHAALPSGVLRLEVTVPRTATTALRWLSGQQQQWPQQVSDSSPADGGPFLYFSGRRSSAPDTPGAVAAEAATRGWSSLAGAGAAWRWWGPGGGGFDSQVVSALQRFLSPDQPRIRILGGVRFDPRRIPGPEWASFGSHCFVLPLLELTEAADCCLLAVTLAWDPDAAKEAGAAAATSASGATGTSDGAFCGCADLATAAARAEAALRLMQPPAPASAYGLRVSRSEPQHSPSKEEWDAHMEALLGGLQEGQDTGVPAAAALASLLDTGLARQEYLTHGQQGLDDLLAALTLSASTATANAARQSADSDSGDGLDALRDLIDGKVTVSELTAATTTTAAAATAAVGSAATTPGGGSILSADGEAAEELSKVVMARRTTMRIEGLLDPLHVLQSLQERDPRAYQLYFAPGTGFGGAAAAALGGDPATNVGPGLGPAFLACTPERLYARTGRFVASEAVAGTRPRGRGGDVEQDFWLSLDLLRSAKDHAEFCSVRDWIASQLAGPCEDVHVEIRKSVLKQGSVQHLFGRVAAALRRGRNDAHLLAALHPTPAVCGRPREAALGYLDELESFDRGWYAGPFGWISGAGAEFVVAIRSGLVCPELPPSSSPASETNSLTGGISNGTMNGRTMADKPSHVSGSEAASVPVPPQWLDPRSQKSPRHQRAPFPPASLVHMFAGVGVVRGSDPVAEWQELDLKIRPLSSALMAAPLPSAAPNINVAWAGLLVEELCRLGVDMFCVAPGSRSSPLTHAIARHPRARLNVCIDERSLGFWALGYGRASGRPAAVVTSSGTAVANLLPAVVEASLSGVPLLLLTADRPAELRDTAANQTIDQTKIFGGFVRWFFDVPPPGVDIPGRTVLTTASTAYRAAVASCPPGPVHLNLQFREPLAPVTAPWSPAPFLAGLSQWQASRLPYTSHISGAVLPGAAPGGGGSESGISAGFGAGPDVYGVGSGSGGADVAALRALLRGAQRGLVVVGELTDPRDIVAARQIGSVLGWPVVADVLSGLRVGVVTQPTSQPSLGTAGGNDSNDDSTPSYTNAVPLVHHMDHILLGDRAWWEQLRPDVILQLGPHLTSKRVGQFTDWAAMGVDGGNPGAPWVYVAAHTLRHDPSHLVTHRAVMTMPEFRDAVVEPAVAAAAARGPRQFGGHRIGFGAAADPWVHVSSYGRLLLQLDEAVAHEVDTALSSLESISEPFIARALARSLPGGHGLFIGNSMPIRDMDMYASPPLPSPSSVPSAAVQQQQTAVTASAVVGVPVAANRGASGIDGVLSTAAGFAEGLSRPATLLVGDLSFLHDINGLNLLRAGELRPPLTVVLINNAGGGIFSFLPIASSVPEDEFTPLWATPQNVDLEAMCRAQGIPHQKVSTPGDLLPALQAAWGLNRHSVVEVTTDRSTNVELHRRIQAAALRAAQHCYRLTSKLGAAVSSFSSSLSLAPVPDPAGQLAEAGSGCSPLVTNGVHWRRYSLPLVRPLTTAPTSISNSNNHSSSGSGPSTAVGVRDGLLLQLRLSWADGSVAGEGVGDVAPLPGLHSETLEEAEVQVAALSEILDGVAVPPSLALLGGRIDAWMGARVGLDPAWLLPSVRFGLESALLSALAAALKMTLADLIAPLRPPPPPPPPPSSSSMSASSSPQSLALRDAVLLNGLLSPPVSSDCAMDAAAAATEALRLVAEGYTAIKVKVARRPDPEGDAAVLAAIRAAVGPHVVLRADANRGWTELQTAVAFGRAVAAAAVGLQYVEEPTRDPRDMAAFYMQTGVPVAADESLDEGLLMAPPDSANVNNGTRSRGRGGGGSGGGGGGTAAVGAGASMGSYSAAGLPLDRAAGLAAVVVKPSVLGGLEAAMDTARWAQRRGVQVVISSAFESSVGVAALVQLAAAVDDSARGGGGGGGGPAVAHHGLGTLQWFAADVTPEPLQWAPRLLPPHAQVPPLPQPSSLPAPTASSDTGPSVTMTSSLQPGGGEFLPLQAICGTVEQADRLLRACAAGREIRREILLASEAEAEAVSRNAVSFQSRERTRAGTSVAGGAATGSNAAAHRISMPSYGVIDPSVSGELEDDRVINVVSTSNDPWVGPYAHGGVLERPFFVEVEYFPSSSLTTPRPAGFVQMGGLEVLPPMHHSTAPSHSSTTSTLPCGGANNGRQRHFQQEQRQQQRRPFMFLHGFLGSSSDWRPLMRALAAAGHRCVAIDLPGHGSTLPSLPASHRSSSAGSGIFAPSDPTDSSHVGELSVHSIPGAAACVAAAARRLGLEGAVVVGYSLGARVAVQAAIDDAAAAAAAAAASSVSGGGGDIHSNGAAGCRARALWSGVVLVSGTPGIKDPAQAAARAANDDRLASSLVHGGVEDFVRRWYEQPLWTSLRRHPAFSRMLARRLAFPSAASSTSADGAAAPPRHNGDGIPTEAVPAAATSSSRRDAAEDTANVYGDVAATNSFGAGGSGSGSGQDEASASGSGSGSGSGCEVAIQLAAALSGMSTGRMAPLWDRLDPWVGPPVVLVVGGLDAKFVDINTHTLARLVKQRTAAAVASAMTTTNTGGNPDEVTKPATAPTSPSAIPRQLWGSLPCQEQQQRTSAGRAGHMMPVSEQLRQLGHALVRLEGLGHAVHVEAPERLLDLLRETIRTLDELDDQ</sequence>
<gene>
    <name evidence="9" type="ORF">Vafri_6487</name>
</gene>
<dbReference type="NCBIfam" id="TIGR00173">
    <property type="entry name" value="menD"/>
    <property type="match status" value="1"/>
</dbReference>
<dbReference type="InterPro" id="IPR004433">
    <property type="entry name" value="MenaQ_synth_MenD"/>
</dbReference>
<evidence type="ECO:0000256" key="1">
    <source>
        <dbReference type="ARBA" id="ARBA00022679"/>
    </source>
</evidence>
<dbReference type="Pfam" id="PF00425">
    <property type="entry name" value="Chorismate_bind"/>
    <property type="match status" value="1"/>
</dbReference>
<proteinExistence type="inferred from homology"/>
<dbReference type="Gene3D" id="3.30.390.10">
    <property type="entry name" value="Enolase-like, N-terminal domain"/>
    <property type="match status" value="1"/>
</dbReference>
<feature type="compositionally biased region" description="Low complexity" evidence="7">
    <location>
        <begin position="2204"/>
        <end position="2216"/>
    </location>
</feature>
<dbReference type="CDD" id="cd07037">
    <property type="entry name" value="TPP_PYR_MenD"/>
    <property type="match status" value="1"/>
</dbReference>
<organism evidence="9 10">
    <name type="scientific">Volvox africanus</name>
    <dbReference type="NCBI Taxonomy" id="51714"/>
    <lineage>
        <taxon>Eukaryota</taxon>
        <taxon>Viridiplantae</taxon>
        <taxon>Chlorophyta</taxon>
        <taxon>core chlorophytes</taxon>
        <taxon>Chlorophyceae</taxon>
        <taxon>CS clade</taxon>
        <taxon>Chlamydomonadales</taxon>
        <taxon>Volvocaceae</taxon>
        <taxon>Volvox</taxon>
    </lineage>
</organism>
<feature type="region of interest" description="Disordered" evidence="7">
    <location>
        <begin position="793"/>
        <end position="852"/>
    </location>
</feature>
<dbReference type="GO" id="GO:0030976">
    <property type="term" value="F:thiamine pyrophosphate binding"/>
    <property type="evidence" value="ECO:0007669"/>
    <property type="project" value="InterPro"/>
</dbReference>
<feature type="region of interest" description="Disordered" evidence="7">
    <location>
        <begin position="2106"/>
        <end position="2140"/>
    </location>
</feature>
<dbReference type="InterPro" id="IPR000073">
    <property type="entry name" value="AB_hydrolase_1"/>
</dbReference>
<keyword evidence="10" id="KW-1185">Reference proteome</keyword>
<dbReference type="Gene3D" id="3.20.20.120">
    <property type="entry name" value="Enolase-like C-terminal domain"/>
    <property type="match status" value="1"/>
</dbReference>
<feature type="compositionally biased region" description="Low complexity" evidence="7">
    <location>
        <begin position="2562"/>
        <end position="2571"/>
    </location>
</feature>
<keyword evidence="1" id="KW-0808">Transferase</keyword>
<dbReference type="PANTHER" id="PTHR42916">
    <property type="entry name" value="2-SUCCINYL-5-ENOLPYRUVYL-6-HYDROXY-3-CYCLOHEXENE-1-CARBOXYLATE SYNTHASE"/>
    <property type="match status" value="1"/>
</dbReference>
<keyword evidence="5" id="KW-0464">Manganese</keyword>
<keyword evidence="6" id="KW-0456">Lyase</keyword>
<dbReference type="InterPro" id="IPR029065">
    <property type="entry name" value="Enolase_C-like"/>
</dbReference>
<dbReference type="SUPFAM" id="SSF53474">
    <property type="entry name" value="alpha/beta-Hydrolases"/>
    <property type="match status" value="1"/>
</dbReference>
<feature type="region of interest" description="Disordered" evidence="7">
    <location>
        <begin position="2710"/>
        <end position="2732"/>
    </location>
</feature>
<dbReference type="InterPro" id="IPR015890">
    <property type="entry name" value="Chorismate_C"/>
</dbReference>
<evidence type="ECO:0000259" key="8">
    <source>
        <dbReference type="SMART" id="SM00922"/>
    </source>
</evidence>
<dbReference type="InterPro" id="IPR029058">
    <property type="entry name" value="AB_hydrolase_fold"/>
</dbReference>
<evidence type="ECO:0000256" key="2">
    <source>
        <dbReference type="ARBA" id="ARBA00022723"/>
    </source>
</evidence>
<evidence type="ECO:0000256" key="4">
    <source>
        <dbReference type="ARBA" id="ARBA00023052"/>
    </source>
</evidence>
<dbReference type="InterPro" id="IPR011766">
    <property type="entry name" value="TPP_enzyme_TPP-bd"/>
</dbReference>
<comment type="caution">
    <text evidence="9">The sequence shown here is derived from an EMBL/GenBank/DDBJ whole genome shotgun (WGS) entry which is preliminary data.</text>
</comment>
<dbReference type="InterPro" id="IPR013342">
    <property type="entry name" value="Mandelate_racemase_C"/>
</dbReference>
<feature type="region of interest" description="Disordered" evidence="7">
    <location>
        <begin position="1797"/>
        <end position="1817"/>
    </location>
</feature>
<feature type="region of interest" description="Disordered" evidence="7">
    <location>
        <begin position="1204"/>
        <end position="1225"/>
    </location>
</feature>
<evidence type="ECO:0000256" key="3">
    <source>
        <dbReference type="ARBA" id="ARBA00022842"/>
    </source>
</evidence>
<dbReference type="Proteomes" id="UP000747399">
    <property type="component" value="Unassembled WGS sequence"/>
</dbReference>
<feature type="region of interest" description="Disordered" evidence="7">
    <location>
        <begin position="2300"/>
        <end position="2335"/>
    </location>
</feature>
<dbReference type="SUPFAM" id="SSF51604">
    <property type="entry name" value="Enolase C-terminal domain-like"/>
    <property type="match status" value="1"/>
</dbReference>
<dbReference type="InterPro" id="IPR012001">
    <property type="entry name" value="Thiamin_PyroP_enz_TPP-bd_dom"/>
</dbReference>
<feature type="region of interest" description="Disordered" evidence="7">
    <location>
        <begin position="117"/>
        <end position="136"/>
    </location>
</feature>
<dbReference type="GO" id="GO:0016836">
    <property type="term" value="F:hydro-lyase activity"/>
    <property type="evidence" value="ECO:0007669"/>
    <property type="project" value="InterPro"/>
</dbReference>
<feature type="compositionally biased region" description="Pro residues" evidence="7">
    <location>
        <begin position="2111"/>
        <end position="2122"/>
    </location>
</feature>
<dbReference type="SMART" id="SM00922">
    <property type="entry name" value="MR_MLE"/>
    <property type="match status" value="1"/>
</dbReference>
<dbReference type="SFLD" id="SFLDS00001">
    <property type="entry name" value="Enolase"/>
    <property type="match status" value="1"/>
</dbReference>
<dbReference type="SFLD" id="SFLDG00180">
    <property type="entry name" value="muconate_cycloisomerase"/>
    <property type="match status" value="1"/>
</dbReference>
<feature type="compositionally biased region" description="Polar residues" evidence="7">
    <location>
        <begin position="61"/>
        <end position="87"/>
    </location>
</feature>
<dbReference type="HAMAP" id="MF_01659">
    <property type="entry name" value="MenD"/>
    <property type="match status" value="1"/>
</dbReference>
<dbReference type="Pfam" id="PF13378">
    <property type="entry name" value="MR_MLE_C"/>
    <property type="match status" value="1"/>
</dbReference>
<dbReference type="SUPFAM" id="SSF56322">
    <property type="entry name" value="ADC synthase"/>
    <property type="match status" value="1"/>
</dbReference>
<dbReference type="Gene3D" id="3.60.120.10">
    <property type="entry name" value="Anthranilate synthase"/>
    <property type="match status" value="1"/>
</dbReference>
<dbReference type="HAMAP" id="MF_00470">
    <property type="entry name" value="MenC_1"/>
    <property type="match status" value="1"/>
</dbReference>
<keyword evidence="4" id="KW-0786">Thiamine pyrophosphate</keyword>
<dbReference type="InterPro" id="IPR029017">
    <property type="entry name" value="Enolase-like_N"/>
</dbReference>
<dbReference type="Gene3D" id="3.40.50.1820">
    <property type="entry name" value="alpha/beta hydrolase"/>
    <property type="match status" value="2"/>
</dbReference>
<evidence type="ECO:0000313" key="9">
    <source>
        <dbReference type="EMBL" id="GIL50276.1"/>
    </source>
</evidence>